<feature type="transmembrane region" description="Helical" evidence="7">
    <location>
        <begin position="168"/>
        <end position="193"/>
    </location>
</feature>
<dbReference type="KEGG" id="brz:CFK38_16920"/>
<proteinExistence type="predicted"/>
<evidence type="ECO:0000313" key="9">
    <source>
        <dbReference type="Proteomes" id="UP000218165"/>
    </source>
</evidence>
<name>A0A291GSH9_9MICO</name>
<reference evidence="9" key="1">
    <citation type="submission" date="2017-09" db="EMBL/GenBank/DDBJ databases">
        <title>Brachybacterium sp. VM2412.</title>
        <authorList>
            <person name="Tak E.J."/>
            <person name="Bae J.-W."/>
        </authorList>
    </citation>
    <scope>NUCLEOTIDE SEQUENCE [LARGE SCALE GENOMIC DNA]</scope>
    <source>
        <strain evidence="9">VM2412</strain>
    </source>
</reference>
<dbReference type="PANTHER" id="PTHR11328:SF24">
    <property type="entry name" value="MAJOR FACILITATOR SUPERFAMILY (MFS) PROFILE DOMAIN-CONTAINING PROTEIN"/>
    <property type="match status" value="1"/>
</dbReference>
<feature type="transmembrane region" description="Helical" evidence="7">
    <location>
        <begin position="256"/>
        <end position="281"/>
    </location>
</feature>
<feature type="transmembrane region" description="Helical" evidence="7">
    <location>
        <begin position="37"/>
        <end position="56"/>
    </location>
</feature>
<dbReference type="NCBIfam" id="TIGR00792">
    <property type="entry name" value="gph"/>
    <property type="match status" value="1"/>
</dbReference>
<feature type="transmembrane region" description="Helical" evidence="7">
    <location>
        <begin position="399"/>
        <end position="417"/>
    </location>
</feature>
<dbReference type="AlphaFoldDB" id="A0A291GSH9"/>
<dbReference type="Pfam" id="PF13347">
    <property type="entry name" value="MFS_2"/>
    <property type="match status" value="1"/>
</dbReference>
<feature type="transmembrane region" description="Helical" evidence="7">
    <location>
        <begin position="128"/>
        <end position="147"/>
    </location>
</feature>
<dbReference type="GO" id="GO:0006814">
    <property type="term" value="P:sodium ion transport"/>
    <property type="evidence" value="ECO:0007669"/>
    <property type="project" value="InterPro"/>
</dbReference>
<keyword evidence="3" id="KW-1003">Cell membrane</keyword>
<feature type="transmembrane region" description="Helical" evidence="7">
    <location>
        <begin position="293"/>
        <end position="314"/>
    </location>
</feature>
<sequence>MTKEKAMTAVQDQEKLVRKFGWRDKVGYMFGDFGNDFSFILQAFFFMIFYTNIIGIKPAHVGTLLLLSRILDAFTDIGMGRLVDGSKGTKAGRFRPWILRGAIPVAVASTLMYMPFVGDWESYGARLGWMIVTYILWGSITYTFINIPYGSMASVISDRPADRSQLSVFRSAGAQLAVLFILVVMPLIVYVKIGDDSVLDGQRMMWTAIVMSLFAIIFYLICYALVRERFSVQPPAKEDRPSFLPMIGSVLKNRALLGLLVAALLLLVGSLLGNGLTAYVWLEYFNDGSMQSLAGLFGIVPSFALILLAPWLANKFGKKEVAVVATLISAAALFLAYFLGLQDQPYLFIAILSVSGFMLAVFNFLVWAFIVDVIDYHEITAGQRDDATIYAVYSWARKLGQALAGGLAGWALGWIGYEAVQGGEAVQQTDATIQGIYMLHTLVPGIIYVAVALALIFLYPLSKKRVDENAAKLAARREAADTLND</sequence>
<evidence type="ECO:0000256" key="6">
    <source>
        <dbReference type="ARBA" id="ARBA00023136"/>
    </source>
</evidence>
<evidence type="ECO:0000256" key="1">
    <source>
        <dbReference type="ARBA" id="ARBA00004651"/>
    </source>
</evidence>
<dbReference type="InterPro" id="IPR018043">
    <property type="entry name" value="Na/Gal_symport_CS"/>
</dbReference>
<keyword evidence="5 7" id="KW-1133">Transmembrane helix</keyword>
<evidence type="ECO:0000313" key="8">
    <source>
        <dbReference type="EMBL" id="ATG53012.1"/>
    </source>
</evidence>
<dbReference type="PROSITE" id="PS00872">
    <property type="entry name" value="NA_GALACTOSIDE_SYMP"/>
    <property type="match status" value="1"/>
</dbReference>
<feature type="transmembrane region" description="Helical" evidence="7">
    <location>
        <begin position="205"/>
        <end position="226"/>
    </location>
</feature>
<keyword evidence="2" id="KW-0813">Transport</keyword>
<dbReference type="GO" id="GO:0015293">
    <property type="term" value="F:symporter activity"/>
    <property type="evidence" value="ECO:0007669"/>
    <property type="project" value="InterPro"/>
</dbReference>
<feature type="transmembrane region" description="Helical" evidence="7">
    <location>
        <begin position="97"/>
        <end position="116"/>
    </location>
</feature>
<dbReference type="OrthoDB" id="181905at2"/>
<feature type="transmembrane region" description="Helical" evidence="7">
    <location>
        <begin position="321"/>
        <end position="340"/>
    </location>
</feature>
<evidence type="ECO:0000256" key="7">
    <source>
        <dbReference type="SAM" id="Phobius"/>
    </source>
</evidence>
<dbReference type="Proteomes" id="UP000218165">
    <property type="component" value="Chromosome"/>
</dbReference>
<dbReference type="GO" id="GO:0005886">
    <property type="term" value="C:plasma membrane"/>
    <property type="evidence" value="ECO:0007669"/>
    <property type="project" value="UniProtKB-SubCell"/>
</dbReference>
<evidence type="ECO:0000256" key="4">
    <source>
        <dbReference type="ARBA" id="ARBA00022692"/>
    </source>
</evidence>
<dbReference type="SUPFAM" id="SSF103473">
    <property type="entry name" value="MFS general substrate transporter"/>
    <property type="match status" value="1"/>
</dbReference>
<accession>A0A291GSH9</accession>
<organism evidence="8 9">
    <name type="scientific">Brachybacterium vulturis</name>
    <dbReference type="NCBI Taxonomy" id="2017484"/>
    <lineage>
        <taxon>Bacteria</taxon>
        <taxon>Bacillati</taxon>
        <taxon>Actinomycetota</taxon>
        <taxon>Actinomycetes</taxon>
        <taxon>Micrococcales</taxon>
        <taxon>Dermabacteraceae</taxon>
        <taxon>Brachybacterium</taxon>
    </lineage>
</organism>
<dbReference type="Gene3D" id="1.20.1250.20">
    <property type="entry name" value="MFS general substrate transporter like domains"/>
    <property type="match status" value="1"/>
</dbReference>
<feature type="transmembrane region" description="Helical" evidence="7">
    <location>
        <begin position="346"/>
        <end position="370"/>
    </location>
</feature>
<protein>
    <submittedName>
        <fullName evidence="8">Sugar (Glycoside-pentoside-Hexuronide) transporter</fullName>
    </submittedName>
</protein>
<evidence type="ECO:0000256" key="2">
    <source>
        <dbReference type="ARBA" id="ARBA00022448"/>
    </source>
</evidence>
<dbReference type="InterPro" id="IPR036259">
    <property type="entry name" value="MFS_trans_sf"/>
</dbReference>
<dbReference type="InterPro" id="IPR001927">
    <property type="entry name" value="Na/Gal_symport"/>
</dbReference>
<keyword evidence="6 7" id="KW-0472">Membrane</keyword>
<comment type="subcellular location">
    <subcellularLocation>
        <location evidence="1">Cell membrane</location>
        <topology evidence="1">Multi-pass membrane protein</topology>
    </subcellularLocation>
</comment>
<keyword evidence="4 7" id="KW-0812">Transmembrane</keyword>
<feature type="transmembrane region" description="Helical" evidence="7">
    <location>
        <begin position="437"/>
        <end position="459"/>
    </location>
</feature>
<dbReference type="CDD" id="cd17332">
    <property type="entry name" value="MFS_MelB_like"/>
    <property type="match status" value="1"/>
</dbReference>
<dbReference type="EMBL" id="CP023563">
    <property type="protein sequence ID" value="ATG53012.1"/>
    <property type="molecule type" value="Genomic_DNA"/>
</dbReference>
<dbReference type="PANTHER" id="PTHR11328">
    <property type="entry name" value="MAJOR FACILITATOR SUPERFAMILY DOMAIN-CONTAINING PROTEIN"/>
    <property type="match status" value="1"/>
</dbReference>
<evidence type="ECO:0000256" key="5">
    <source>
        <dbReference type="ARBA" id="ARBA00022989"/>
    </source>
</evidence>
<dbReference type="GO" id="GO:0008643">
    <property type="term" value="P:carbohydrate transport"/>
    <property type="evidence" value="ECO:0007669"/>
    <property type="project" value="InterPro"/>
</dbReference>
<keyword evidence="9" id="KW-1185">Reference proteome</keyword>
<evidence type="ECO:0000256" key="3">
    <source>
        <dbReference type="ARBA" id="ARBA00022475"/>
    </source>
</evidence>
<dbReference type="InterPro" id="IPR039672">
    <property type="entry name" value="MFS_2"/>
</dbReference>
<gene>
    <name evidence="8" type="ORF">CFK38_16920</name>
</gene>